<accession>A0A0C1MVS0</accession>
<dbReference type="PANTHER" id="PTHR43280">
    <property type="entry name" value="ARAC-FAMILY TRANSCRIPTIONAL REGULATOR"/>
    <property type="match status" value="1"/>
</dbReference>
<reference evidence="8 9" key="1">
    <citation type="submission" date="2014-12" db="EMBL/GenBank/DDBJ databases">
        <title>Draft Genome Sequence of Pseudoalteromonas luteoviolacea HI1.</title>
        <authorList>
            <person name="Asahina A.Y."/>
            <person name="Hadfield M.G."/>
        </authorList>
    </citation>
    <scope>NUCLEOTIDE SEQUENCE [LARGE SCALE GENOMIC DNA]</scope>
    <source>
        <strain evidence="8 9">HI1</strain>
    </source>
</reference>
<dbReference type="Gene3D" id="1.10.10.60">
    <property type="entry name" value="Homeodomain-like"/>
    <property type="match status" value="2"/>
</dbReference>
<comment type="caution">
    <text evidence="8">The sequence shown here is derived from an EMBL/GenBank/DDBJ whole genome shotgun (WGS) entry which is preliminary data.</text>
</comment>
<dbReference type="InterPro" id="IPR018060">
    <property type="entry name" value="HTH_AraC"/>
</dbReference>
<gene>
    <name evidence="8" type="ORF">JF50_00830</name>
</gene>
<evidence type="ECO:0000256" key="4">
    <source>
        <dbReference type="ARBA" id="ARBA00023125"/>
    </source>
</evidence>
<dbReference type="Pfam" id="PF12833">
    <property type="entry name" value="HTH_18"/>
    <property type="match status" value="1"/>
</dbReference>
<dbReference type="AlphaFoldDB" id="A0A0C1MVS0"/>
<dbReference type="InterPro" id="IPR058031">
    <property type="entry name" value="AAA_lid_NorR"/>
</dbReference>
<evidence type="ECO:0000259" key="6">
    <source>
        <dbReference type="PROSITE" id="PS01124"/>
    </source>
</evidence>
<dbReference type="EMBL" id="JWIC01000001">
    <property type="protein sequence ID" value="KID59033.1"/>
    <property type="molecule type" value="Genomic_DNA"/>
</dbReference>
<dbReference type="SUPFAM" id="SSF52540">
    <property type="entry name" value="P-loop containing nucleoside triphosphate hydrolases"/>
    <property type="match status" value="1"/>
</dbReference>
<sequence>MSTVLKLTPAVQPWIGTSDALFKLNQQINQLAHCNLPVHIIGEPGSGKHLAACHLHNLGKASSESLIVSNVANWGEHCAAAQLEQLIAQTQNGSLYLKNIDMLSSAQAESVKDYWLNLSTEYPALRLITSTTREKQAEALGQSQQHSFLSWLHYHCLELCVPSLHERKEDIDALVKHYRGTCQHIANLQLHPQALEILKAYNWPHNVKQLKRCLDKLSFLSNQQAVSSQALLSIFPAMHTEATPKPMAMHVLKPVEPSLTEEVQSLIQCNDEHDLLVAEQRGEAVAATPTASHTPHKSHPALIRALQFVDKNFEKPLSLSEVASYACVSPSHLSFLFKRFVGQSFKQTLLRIRIKRAMVLLREDPYSQVTEVCDDVGFSDLSFFVRKFKSVVGVSPGVYRDQRTKH</sequence>
<dbReference type="Pfam" id="PF25601">
    <property type="entry name" value="AAA_lid_14"/>
    <property type="match status" value="1"/>
</dbReference>
<dbReference type="SUPFAM" id="SSF46689">
    <property type="entry name" value="Homeodomain-like"/>
    <property type="match status" value="2"/>
</dbReference>
<dbReference type="Proteomes" id="UP000031327">
    <property type="component" value="Unassembled WGS sequence"/>
</dbReference>
<dbReference type="GO" id="GO:0043565">
    <property type="term" value="F:sequence-specific DNA binding"/>
    <property type="evidence" value="ECO:0007669"/>
    <property type="project" value="InterPro"/>
</dbReference>
<keyword evidence="5" id="KW-0804">Transcription</keyword>
<dbReference type="PRINTS" id="PR00032">
    <property type="entry name" value="HTHARAC"/>
</dbReference>
<dbReference type="OrthoDB" id="7349394at2"/>
<keyword evidence="2" id="KW-0067">ATP-binding</keyword>
<dbReference type="Pfam" id="PF14532">
    <property type="entry name" value="Sigma54_activ_2"/>
    <property type="match status" value="1"/>
</dbReference>
<dbReference type="InterPro" id="IPR020449">
    <property type="entry name" value="Tscrpt_reg_AraC-type_HTH"/>
</dbReference>
<proteinExistence type="predicted"/>
<dbReference type="RefSeq" id="WP_039607635.1">
    <property type="nucleotide sequence ID" value="NZ_JWIC01000001.1"/>
</dbReference>
<evidence type="ECO:0000313" key="9">
    <source>
        <dbReference type="Proteomes" id="UP000031327"/>
    </source>
</evidence>
<evidence type="ECO:0000256" key="3">
    <source>
        <dbReference type="ARBA" id="ARBA00023015"/>
    </source>
</evidence>
<evidence type="ECO:0000313" key="8">
    <source>
        <dbReference type="EMBL" id="KID59033.1"/>
    </source>
</evidence>
<keyword evidence="1" id="KW-0547">Nucleotide-binding</keyword>
<dbReference type="SMART" id="SM00342">
    <property type="entry name" value="HTH_ARAC"/>
    <property type="match status" value="1"/>
</dbReference>
<evidence type="ECO:0000259" key="7">
    <source>
        <dbReference type="PROSITE" id="PS50045"/>
    </source>
</evidence>
<dbReference type="PROSITE" id="PS01124">
    <property type="entry name" value="HTH_ARAC_FAMILY_2"/>
    <property type="match status" value="1"/>
</dbReference>
<dbReference type="PANTHER" id="PTHR43280:SF2">
    <property type="entry name" value="HTH-TYPE TRANSCRIPTIONAL REGULATOR EXSA"/>
    <property type="match status" value="1"/>
</dbReference>
<dbReference type="PROSITE" id="PS50045">
    <property type="entry name" value="SIGMA54_INTERACT_4"/>
    <property type="match status" value="1"/>
</dbReference>
<evidence type="ECO:0000256" key="2">
    <source>
        <dbReference type="ARBA" id="ARBA00022840"/>
    </source>
</evidence>
<protein>
    <submittedName>
        <fullName evidence="8">AraC family transcriptional regulator</fullName>
    </submittedName>
</protein>
<dbReference type="Gene3D" id="1.10.8.60">
    <property type="match status" value="1"/>
</dbReference>
<organism evidence="8 9">
    <name type="scientific">Pseudoalteromonas luteoviolacea</name>
    <dbReference type="NCBI Taxonomy" id="43657"/>
    <lineage>
        <taxon>Bacteria</taxon>
        <taxon>Pseudomonadati</taxon>
        <taxon>Pseudomonadota</taxon>
        <taxon>Gammaproteobacteria</taxon>
        <taxon>Alteromonadales</taxon>
        <taxon>Pseudoalteromonadaceae</taxon>
        <taxon>Pseudoalteromonas</taxon>
    </lineage>
</organism>
<keyword evidence="3" id="KW-0805">Transcription regulation</keyword>
<evidence type="ECO:0000256" key="5">
    <source>
        <dbReference type="ARBA" id="ARBA00023163"/>
    </source>
</evidence>
<feature type="domain" description="HTH araC/xylS-type" evidence="6">
    <location>
        <begin position="303"/>
        <end position="402"/>
    </location>
</feature>
<dbReference type="GO" id="GO:0003700">
    <property type="term" value="F:DNA-binding transcription factor activity"/>
    <property type="evidence" value="ECO:0007669"/>
    <property type="project" value="InterPro"/>
</dbReference>
<dbReference type="InterPro" id="IPR002078">
    <property type="entry name" value="Sigma_54_int"/>
</dbReference>
<dbReference type="PROSITE" id="PS00041">
    <property type="entry name" value="HTH_ARAC_FAMILY_1"/>
    <property type="match status" value="1"/>
</dbReference>
<feature type="domain" description="Sigma-54 factor interaction" evidence="7">
    <location>
        <begin position="14"/>
        <end position="219"/>
    </location>
</feature>
<keyword evidence="4" id="KW-0238">DNA-binding</keyword>
<dbReference type="InterPro" id="IPR027417">
    <property type="entry name" value="P-loop_NTPase"/>
</dbReference>
<name>A0A0C1MVS0_9GAMM</name>
<dbReference type="InterPro" id="IPR018062">
    <property type="entry name" value="HTH_AraC-typ_CS"/>
</dbReference>
<dbReference type="GO" id="GO:0005524">
    <property type="term" value="F:ATP binding"/>
    <property type="evidence" value="ECO:0007669"/>
    <property type="project" value="InterPro"/>
</dbReference>
<evidence type="ECO:0000256" key="1">
    <source>
        <dbReference type="ARBA" id="ARBA00022741"/>
    </source>
</evidence>
<dbReference type="InterPro" id="IPR009057">
    <property type="entry name" value="Homeodomain-like_sf"/>
</dbReference>
<dbReference type="Gene3D" id="3.40.50.300">
    <property type="entry name" value="P-loop containing nucleotide triphosphate hydrolases"/>
    <property type="match status" value="1"/>
</dbReference>